<reference evidence="2" key="1">
    <citation type="submission" date="2024-05" db="EMBL/GenBank/DDBJ databases">
        <title>30 novel species of actinomycetes from the DSMZ collection.</title>
        <authorList>
            <person name="Nouioui I."/>
        </authorList>
    </citation>
    <scope>NUCLEOTIDE SEQUENCE</scope>
    <source>
        <strain evidence="2">DSM 41529</strain>
    </source>
</reference>
<accession>A0ABU2XMP3</accession>
<dbReference type="EMBL" id="JAVRFD010000018">
    <property type="protein sequence ID" value="MDT0547191.1"/>
    <property type="molecule type" value="Genomic_DNA"/>
</dbReference>
<organism evidence="2 3">
    <name type="scientific">Streptomyces lonegramiae</name>
    <dbReference type="NCBI Taxonomy" id="3075524"/>
    <lineage>
        <taxon>Bacteria</taxon>
        <taxon>Bacillati</taxon>
        <taxon>Actinomycetota</taxon>
        <taxon>Actinomycetes</taxon>
        <taxon>Kitasatosporales</taxon>
        <taxon>Streptomycetaceae</taxon>
        <taxon>Streptomyces</taxon>
    </lineage>
</organism>
<dbReference type="RefSeq" id="WP_311727710.1">
    <property type="nucleotide sequence ID" value="NZ_JAVRFD010000018.1"/>
</dbReference>
<feature type="region of interest" description="Disordered" evidence="1">
    <location>
        <begin position="117"/>
        <end position="145"/>
    </location>
</feature>
<feature type="compositionally biased region" description="Polar residues" evidence="1">
    <location>
        <begin position="126"/>
        <end position="138"/>
    </location>
</feature>
<name>A0ABU2XMP3_9ACTN</name>
<sequence>MSPFGKGMAKGAETLAKFKGRIDKILSDLENSPASQKKFDEQIITRAAYGAQLKKVEWSADSLAKSYDTVHENLKAWSKIFGDQIEAMGLAALIAEKGYDAIDADQRRRMQEIQAEAAKYYRDPETGQQATGSEQGGSHTKKNGY</sequence>
<protein>
    <submittedName>
        <fullName evidence="2">Uncharacterized protein</fullName>
    </submittedName>
</protein>
<evidence type="ECO:0000256" key="1">
    <source>
        <dbReference type="SAM" id="MobiDB-lite"/>
    </source>
</evidence>
<keyword evidence="3" id="KW-1185">Reference proteome</keyword>
<evidence type="ECO:0000313" key="3">
    <source>
        <dbReference type="Proteomes" id="UP001180754"/>
    </source>
</evidence>
<evidence type="ECO:0000313" key="2">
    <source>
        <dbReference type="EMBL" id="MDT0547191.1"/>
    </source>
</evidence>
<proteinExistence type="predicted"/>
<comment type="caution">
    <text evidence="2">The sequence shown here is derived from an EMBL/GenBank/DDBJ whole genome shotgun (WGS) entry which is preliminary data.</text>
</comment>
<dbReference type="Proteomes" id="UP001180754">
    <property type="component" value="Unassembled WGS sequence"/>
</dbReference>
<gene>
    <name evidence="2" type="ORF">RND15_31475</name>
</gene>